<name>A0ABT6QAP5_9PROT</name>
<dbReference type="Proteomes" id="UP001431775">
    <property type="component" value="Unassembled WGS sequence"/>
</dbReference>
<sequence>HMDNKFNADKLANQLQNSQLGMQLVGEVMGQISDALHNSGINGFDETNVKNDIGRIILEAAGSAAVAGVTGGNVGAATGSSIAGTASVAAMGQFIADNAVSLAGGDEEAAKILTNLGMNIVAGGASAAAGAAVDGGSGAFNGVSIGSALQQYNAAGGRLVEKLVEGALKAAQKAAQLSGNKTLINLTKDINKIDDVIETIEHSAVGKKIQEGSDAILDTESKAADKIKDVVTGEKTSNASPELTAEQQQAIENAENAPSSANPKKGQVDHPRDLQEQIFWDEVKNNPENPPEAEALPNMNRDPNFLSENGFQKMQANYKGANGEVVTIHYQFNRFTGKAYDMKITSPQNRWNPSTTIK</sequence>
<comment type="caution">
    <text evidence="2">The sequence shown here is derived from an EMBL/GenBank/DDBJ whole genome shotgun (WGS) entry which is preliminary data.</text>
</comment>
<dbReference type="EMBL" id="JASBAN010000012">
    <property type="protein sequence ID" value="MDI2113972.1"/>
    <property type="molecule type" value="Genomic_DNA"/>
</dbReference>
<accession>A0ABT6QAP5</accession>
<evidence type="ECO:0000256" key="1">
    <source>
        <dbReference type="SAM" id="MobiDB-lite"/>
    </source>
</evidence>
<reference evidence="2" key="1">
    <citation type="submission" date="2023-05" db="EMBL/GenBank/DDBJ databases">
        <title>Whole genome sequence of Commensalibacter sp.</title>
        <authorList>
            <person name="Charoenyingcharoen P."/>
            <person name="Yukphan P."/>
        </authorList>
    </citation>
    <scope>NUCLEOTIDE SEQUENCE</scope>
    <source>
        <strain evidence="2">TBRC 10068</strain>
    </source>
</reference>
<gene>
    <name evidence="2" type="ORF">QJV33_11890</name>
</gene>
<evidence type="ECO:0000313" key="2">
    <source>
        <dbReference type="EMBL" id="MDI2113972.1"/>
    </source>
</evidence>
<protein>
    <submittedName>
        <fullName evidence="2">Uncharacterized protein</fullName>
    </submittedName>
</protein>
<feature type="region of interest" description="Disordered" evidence="1">
    <location>
        <begin position="287"/>
        <end position="307"/>
    </location>
</feature>
<organism evidence="2 3">
    <name type="scientific">Commensalibacter nepenthis</name>
    <dbReference type="NCBI Taxonomy" id="3043872"/>
    <lineage>
        <taxon>Bacteria</taxon>
        <taxon>Pseudomonadati</taxon>
        <taxon>Pseudomonadota</taxon>
        <taxon>Alphaproteobacteria</taxon>
        <taxon>Acetobacterales</taxon>
        <taxon>Acetobacteraceae</taxon>
    </lineage>
</organism>
<evidence type="ECO:0000313" key="3">
    <source>
        <dbReference type="Proteomes" id="UP001431775"/>
    </source>
</evidence>
<feature type="non-terminal residue" evidence="2">
    <location>
        <position position="1"/>
    </location>
</feature>
<keyword evidence="3" id="KW-1185">Reference proteome</keyword>
<proteinExistence type="predicted"/>